<organism evidence="2">
    <name type="scientific">Vecturithrix granuli</name>
    <dbReference type="NCBI Taxonomy" id="1499967"/>
    <lineage>
        <taxon>Bacteria</taxon>
        <taxon>Candidatus Moduliflexota</taxon>
        <taxon>Candidatus Vecturitrichia</taxon>
        <taxon>Candidatus Vecturitrichales</taxon>
        <taxon>Candidatus Vecturitrichaceae</taxon>
        <taxon>Candidatus Vecturithrix</taxon>
    </lineage>
</organism>
<dbReference type="GO" id="GO:0008654">
    <property type="term" value="P:phospholipid biosynthetic process"/>
    <property type="evidence" value="ECO:0007669"/>
    <property type="project" value="InterPro"/>
</dbReference>
<feature type="transmembrane region" description="Helical" evidence="1">
    <location>
        <begin position="105"/>
        <end position="121"/>
    </location>
</feature>
<keyword evidence="3" id="KW-1185">Reference proteome</keyword>
<keyword evidence="1" id="KW-0472">Membrane</keyword>
<dbReference type="STRING" id="1499967.U27_03239"/>
<sequence>MKRNEFKGDKKLPIISLTGSLERQLIEATIHKIPRWIEGYHLTLMTIVWSAGLIFFGYLAQWNRHWLWCSSLMVFLQWFTDSYDGALGRLRDTGIPKWGYYMDHFLDYIFLCAVFIGYSFLLHQENLRGLFVLLTIFTAFMLNSYLSFAATNEFKITFLGFGPTEIRILFMLFNTYLIFFGSEFVEKHIQYIIPMVLIVLTIVVFRTQKYIWNIDMNEKQARHEHKERTEE</sequence>
<accession>A0A081BVC2</accession>
<evidence type="ECO:0000256" key="1">
    <source>
        <dbReference type="SAM" id="Phobius"/>
    </source>
</evidence>
<protein>
    <submittedName>
        <fullName evidence="2">Putative phosphatidyltransferase</fullName>
    </submittedName>
</protein>
<keyword evidence="1" id="KW-1133">Transmembrane helix</keyword>
<keyword evidence="1" id="KW-0812">Transmembrane</keyword>
<feature type="transmembrane region" description="Helical" evidence="1">
    <location>
        <begin position="40"/>
        <end position="59"/>
    </location>
</feature>
<dbReference type="InterPro" id="IPR000462">
    <property type="entry name" value="CDP-OH_P_trans"/>
</dbReference>
<reference evidence="2" key="1">
    <citation type="journal article" date="2015" name="PeerJ">
        <title>First genomic representation of candidate bacterial phylum KSB3 points to enhanced environmental sensing as a trigger of wastewater bulking.</title>
        <authorList>
            <person name="Sekiguchi Y."/>
            <person name="Ohashi A."/>
            <person name="Parks D.H."/>
            <person name="Yamauchi T."/>
            <person name="Tyson G.W."/>
            <person name="Hugenholtz P."/>
        </authorList>
    </citation>
    <scope>NUCLEOTIDE SEQUENCE [LARGE SCALE GENOMIC DNA]</scope>
</reference>
<dbReference type="InterPro" id="IPR043130">
    <property type="entry name" value="CDP-OH_PTrfase_TM_dom"/>
</dbReference>
<proteinExistence type="predicted"/>
<dbReference type="eggNOG" id="COG0558">
    <property type="taxonomic scope" value="Bacteria"/>
</dbReference>
<dbReference type="EMBL" id="DF820464">
    <property type="protein sequence ID" value="GAK56277.1"/>
    <property type="molecule type" value="Genomic_DNA"/>
</dbReference>
<dbReference type="HOGENOM" id="CLU_1197882_0_0_0"/>
<dbReference type="GO" id="GO:0016780">
    <property type="term" value="F:phosphotransferase activity, for other substituted phosphate groups"/>
    <property type="evidence" value="ECO:0007669"/>
    <property type="project" value="InterPro"/>
</dbReference>
<evidence type="ECO:0000313" key="2">
    <source>
        <dbReference type="EMBL" id="GAK56277.1"/>
    </source>
</evidence>
<dbReference type="AlphaFoldDB" id="A0A081BVC2"/>
<dbReference type="Gene3D" id="1.20.120.1760">
    <property type="match status" value="1"/>
</dbReference>
<evidence type="ECO:0000313" key="3">
    <source>
        <dbReference type="Proteomes" id="UP000030661"/>
    </source>
</evidence>
<dbReference type="Proteomes" id="UP000030661">
    <property type="component" value="Unassembled WGS sequence"/>
</dbReference>
<gene>
    <name evidence="2" type="ORF">U27_03239</name>
</gene>
<feature type="transmembrane region" description="Helical" evidence="1">
    <location>
        <begin position="127"/>
        <end position="146"/>
    </location>
</feature>
<name>A0A081BVC2_VECG1</name>
<dbReference type="GO" id="GO:0016020">
    <property type="term" value="C:membrane"/>
    <property type="evidence" value="ECO:0007669"/>
    <property type="project" value="InterPro"/>
</dbReference>
<feature type="transmembrane region" description="Helical" evidence="1">
    <location>
        <begin position="191"/>
        <end position="212"/>
    </location>
</feature>
<keyword evidence="2" id="KW-0808">Transferase</keyword>
<dbReference type="Pfam" id="PF01066">
    <property type="entry name" value="CDP-OH_P_transf"/>
    <property type="match status" value="1"/>
</dbReference>